<sequence>MLIKSSDDKSKRLKLLEDLQNSSTLNQDQKDWLRENIWAHRMGVQGEKDAAHYLDSYFRDSKNNAVIHDLRIEVDGQVAQIDHLIISRFLDFYLLETKNFNGNLAITEQGEFSVQYSGGRVRGIPSPIEQSKRHELVLRKLLEKLEVKGLLGLNPSFHHVVLVDPKATITRPNPKMFDSSHVIKADSFMTWRERFIDKSTTASNMFGTLLKIKNSDSLETIARAVAKVHRPMNLLELPDFMAPRPILRTTTPPEIQPTQPSKPEFSAPAEGQVKRYWCFTCGHTVTPAVFSYCMDRRTQFGNRAYCMQHQKDFPPVR</sequence>
<organism evidence="2 3">
    <name type="scientific">Rhodoferax fermentans</name>
    <dbReference type="NCBI Taxonomy" id="28066"/>
    <lineage>
        <taxon>Bacteria</taxon>
        <taxon>Pseudomonadati</taxon>
        <taxon>Pseudomonadota</taxon>
        <taxon>Betaproteobacteria</taxon>
        <taxon>Burkholderiales</taxon>
        <taxon>Comamonadaceae</taxon>
        <taxon>Rhodoferax</taxon>
    </lineage>
</organism>
<dbReference type="OrthoDB" id="5500241at2"/>
<dbReference type="InterPro" id="IPR011528">
    <property type="entry name" value="NERD"/>
</dbReference>
<evidence type="ECO:0000313" key="3">
    <source>
        <dbReference type="Proteomes" id="UP000190750"/>
    </source>
</evidence>
<keyword evidence="3" id="KW-1185">Reference proteome</keyword>
<name>A0A1T1AS78_RHOFE</name>
<dbReference type="PROSITE" id="PS50965">
    <property type="entry name" value="NERD"/>
    <property type="match status" value="1"/>
</dbReference>
<protein>
    <recommendedName>
        <fullName evidence="1">NERD domain-containing protein</fullName>
    </recommendedName>
</protein>
<dbReference type="Pfam" id="PF08378">
    <property type="entry name" value="NERD"/>
    <property type="match status" value="1"/>
</dbReference>
<accession>A0A1T1AS78</accession>
<reference evidence="2 3" key="1">
    <citation type="submission" date="2017-01" db="EMBL/GenBank/DDBJ databases">
        <title>Genome sequencing of Rhodoferax fermentans JCM 7819.</title>
        <authorList>
            <person name="Kim Y.J."/>
            <person name="Farh M.E.-A."/>
            <person name="Yang D.-C."/>
        </authorList>
    </citation>
    <scope>NUCLEOTIDE SEQUENCE [LARGE SCALE GENOMIC DNA]</scope>
    <source>
        <strain evidence="2 3">JCM 7819</strain>
    </source>
</reference>
<gene>
    <name evidence="2" type="ORF">RF819_09760</name>
</gene>
<dbReference type="EMBL" id="MTJN01000002">
    <property type="protein sequence ID" value="OOV06972.1"/>
    <property type="molecule type" value="Genomic_DNA"/>
</dbReference>
<dbReference type="AlphaFoldDB" id="A0A1T1AS78"/>
<feature type="domain" description="NERD" evidence="1">
    <location>
        <begin position="42"/>
        <end position="161"/>
    </location>
</feature>
<evidence type="ECO:0000313" key="2">
    <source>
        <dbReference type="EMBL" id="OOV06972.1"/>
    </source>
</evidence>
<comment type="caution">
    <text evidence="2">The sequence shown here is derived from an EMBL/GenBank/DDBJ whole genome shotgun (WGS) entry which is preliminary data.</text>
</comment>
<evidence type="ECO:0000259" key="1">
    <source>
        <dbReference type="PROSITE" id="PS50965"/>
    </source>
</evidence>
<dbReference type="RefSeq" id="WP_078364800.1">
    <property type="nucleotide sequence ID" value="NZ_MTJN01000002.1"/>
</dbReference>
<dbReference type="STRING" id="28066.RF819_09760"/>
<dbReference type="Proteomes" id="UP000190750">
    <property type="component" value="Unassembled WGS sequence"/>
</dbReference>
<proteinExistence type="predicted"/>